<dbReference type="InterPro" id="IPR013785">
    <property type="entry name" value="Aldolase_TIM"/>
</dbReference>
<dbReference type="PANTHER" id="PTHR35882">
    <property type="entry name" value="PELA"/>
    <property type="match status" value="1"/>
</dbReference>
<dbReference type="Pfam" id="PF03537">
    <property type="entry name" value="Glyco_hydro_114"/>
    <property type="match status" value="1"/>
</dbReference>
<proteinExistence type="predicted"/>
<evidence type="ECO:0000259" key="1">
    <source>
        <dbReference type="Pfam" id="PF03537"/>
    </source>
</evidence>
<dbReference type="PANTHER" id="PTHR35882:SF2">
    <property type="entry name" value="PELA"/>
    <property type="match status" value="1"/>
</dbReference>
<sequence>MVFGFSAGASPDAGPQLWGIDYGGSTDPALARRYNLLVLEPGFNRPLAPLRGKGAKLLGYISLGEVHMDRPFAPALAKAGALGDPNPNWRDARYADLRHPAWQTMVLDELVPTILRKGYDGIFMDTLDNAEALERQKPGMLASAAELVRAIRKRFPGTTIMMNRGYAILPKVVSHIDIILAEAMASRWNFAGKHYEMTSADDWEWQAVKLNAARAANPRLNLMTLDYWDPADQATIAALYARERAAGFQPYVSTLALDRLIPEPRS</sequence>
<evidence type="ECO:0000313" key="3">
    <source>
        <dbReference type="Proteomes" id="UP001595957"/>
    </source>
</evidence>
<reference evidence="3" key="1">
    <citation type="journal article" date="2019" name="Int. J. Syst. Evol. Microbiol.">
        <title>The Global Catalogue of Microorganisms (GCM) 10K type strain sequencing project: providing services to taxonomists for standard genome sequencing and annotation.</title>
        <authorList>
            <consortium name="The Broad Institute Genomics Platform"/>
            <consortium name="The Broad Institute Genome Sequencing Center for Infectious Disease"/>
            <person name="Wu L."/>
            <person name="Ma J."/>
        </authorList>
    </citation>
    <scope>NUCLEOTIDE SEQUENCE [LARGE SCALE GENOMIC DNA]</scope>
    <source>
        <strain evidence="3">NBRC 103632</strain>
    </source>
</reference>
<dbReference type="Gene3D" id="3.20.20.70">
    <property type="entry name" value="Aldolase class I"/>
    <property type="match status" value="1"/>
</dbReference>
<comment type="caution">
    <text evidence="2">The sequence shown here is derived from an EMBL/GenBank/DDBJ whole genome shotgun (WGS) entry which is preliminary data.</text>
</comment>
<name>A0ABV9F2D5_9SPHN</name>
<feature type="domain" description="Glycoside-hydrolase family GH114 TIM-barrel" evidence="1">
    <location>
        <begin position="45"/>
        <end position="258"/>
    </location>
</feature>
<dbReference type="Proteomes" id="UP001595957">
    <property type="component" value="Unassembled WGS sequence"/>
</dbReference>
<dbReference type="RefSeq" id="WP_380806874.1">
    <property type="nucleotide sequence ID" value="NZ_JBHSFZ010000064.1"/>
</dbReference>
<dbReference type="SUPFAM" id="SSF51445">
    <property type="entry name" value="(Trans)glycosidases"/>
    <property type="match status" value="1"/>
</dbReference>
<evidence type="ECO:0000313" key="2">
    <source>
        <dbReference type="EMBL" id="MFC4596061.1"/>
    </source>
</evidence>
<dbReference type="InterPro" id="IPR017853">
    <property type="entry name" value="GH"/>
</dbReference>
<dbReference type="PRINTS" id="PR01545">
    <property type="entry name" value="THEMAYE10DUF"/>
</dbReference>
<organism evidence="2 3">
    <name type="scientific">Sphingobium tyrosinilyticum</name>
    <dbReference type="NCBI Taxonomy" id="2715436"/>
    <lineage>
        <taxon>Bacteria</taxon>
        <taxon>Pseudomonadati</taxon>
        <taxon>Pseudomonadota</taxon>
        <taxon>Alphaproteobacteria</taxon>
        <taxon>Sphingomonadales</taxon>
        <taxon>Sphingomonadaceae</taxon>
        <taxon>Sphingobium</taxon>
    </lineage>
</organism>
<dbReference type="InterPro" id="IPR016062">
    <property type="entry name" value="TM1410-rel"/>
</dbReference>
<dbReference type="InterPro" id="IPR004352">
    <property type="entry name" value="GH114_TIM-barrel"/>
</dbReference>
<gene>
    <name evidence="2" type="ORF">ACFO3E_18070</name>
</gene>
<accession>A0ABV9F2D5</accession>
<protein>
    <submittedName>
        <fullName evidence="2">Endo alpha-1,4 polygalactosaminidase</fullName>
    </submittedName>
</protein>
<dbReference type="EMBL" id="JBHSFZ010000064">
    <property type="protein sequence ID" value="MFC4596061.1"/>
    <property type="molecule type" value="Genomic_DNA"/>
</dbReference>
<keyword evidence="3" id="KW-1185">Reference proteome</keyword>